<organism evidence="1">
    <name type="scientific">marine sediment metagenome</name>
    <dbReference type="NCBI Taxonomy" id="412755"/>
    <lineage>
        <taxon>unclassified sequences</taxon>
        <taxon>metagenomes</taxon>
        <taxon>ecological metagenomes</taxon>
    </lineage>
</organism>
<evidence type="ECO:0008006" key="2">
    <source>
        <dbReference type="Google" id="ProtNLM"/>
    </source>
</evidence>
<proteinExistence type="predicted"/>
<name>X0TIM9_9ZZZZ</name>
<evidence type="ECO:0000313" key="1">
    <source>
        <dbReference type="EMBL" id="GAF93408.1"/>
    </source>
</evidence>
<dbReference type="AlphaFoldDB" id="X0TIM9"/>
<accession>X0TIM9</accession>
<dbReference type="EMBL" id="BARS01018343">
    <property type="protein sequence ID" value="GAF93408.1"/>
    <property type="molecule type" value="Genomic_DNA"/>
</dbReference>
<sequence>MYGVRVWKSTDTGETWNPTSLSGEITDNHGLHVMEVSPQDGTPKLTAGLSTTSHPLTYSVFLPQQNDLRNFLMSEKCAEMAQLVANLTRKYRFQLAVLLGLTDW</sequence>
<feature type="non-terminal residue" evidence="1">
    <location>
        <position position="104"/>
    </location>
</feature>
<protein>
    <recommendedName>
        <fullName evidence="2">Sialidase domain-containing protein</fullName>
    </recommendedName>
</protein>
<gene>
    <name evidence="1" type="ORF">S01H1_29852</name>
</gene>
<dbReference type="SUPFAM" id="SSF110296">
    <property type="entry name" value="Oligoxyloglucan reducing end-specific cellobiohydrolase"/>
    <property type="match status" value="1"/>
</dbReference>
<reference evidence="1" key="1">
    <citation type="journal article" date="2014" name="Front. Microbiol.">
        <title>High frequency of phylogenetically diverse reductive dehalogenase-homologous genes in deep subseafloor sedimentary metagenomes.</title>
        <authorList>
            <person name="Kawai M."/>
            <person name="Futagami T."/>
            <person name="Toyoda A."/>
            <person name="Takaki Y."/>
            <person name="Nishi S."/>
            <person name="Hori S."/>
            <person name="Arai W."/>
            <person name="Tsubouchi T."/>
            <person name="Morono Y."/>
            <person name="Uchiyama I."/>
            <person name="Ito T."/>
            <person name="Fujiyama A."/>
            <person name="Inagaki F."/>
            <person name="Takami H."/>
        </authorList>
    </citation>
    <scope>NUCLEOTIDE SEQUENCE</scope>
    <source>
        <strain evidence="1">Expedition CK06-06</strain>
    </source>
</reference>
<comment type="caution">
    <text evidence="1">The sequence shown here is derived from an EMBL/GenBank/DDBJ whole genome shotgun (WGS) entry which is preliminary data.</text>
</comment>